<reference evidence="2 3" key="1">
    <citation type="journal article" date="2016" name="PLoS Pathog.">
        <title>Biosynthesis of antibiotic leucinostatins in bio-control fungus Purpureocillium lilacinum and their inhibition on phytophthora revealed by genome mining.</title>
        <authorList>
            <person name="Wang G."/>
            <person name="Liu Z."/>
            <person name="Lin R."/>
            <person name="Li E."/>
            <person name="Mao Z."/>
            <person name="Ling J."/>
            <person name="Yang Y."/>
            <person name="Yin W.B."/>
            <person name="Xie B."/>
        </authorList>
    </citation>
    <scope>NUCLEOTIDE SEQUENCE [LARGE SCALE GENOMIC DNA]</scope>
    <source>
        <strain evidence="2">170</strain>
    </source>
</reference>
<evidence type="ECO:0000313" key="2">
    <source>
        <dbReference type="EMBL" id="OWT42696.1"/>
    </source>
</evidence>
<evidence type="ECO:0000313" key="3">
    <source>
        <dbReference type="Proteomes" id="UP000078397"/>
    </source>
</evidence>
<organism evidence="2 3">
    <name type="scientific">Pochonia chlamydosporia 170</name>
    <dbReference type="NCBI Taxonomy" id="1380566"/>
    <lineage>
        <taxon>Eukaryota</taxon>
        <taxon>Fungi</taxon>
        <taxon>Dikarya</taxon>
        <taxon>Ascomycota</taxon>
        <taxon>Pezizomycotina</taxon>
        <taxon>Sordariomycetes</taxon>
        <taxon>Hypocreomycetidae</taxon>
        <taxon>Hypocreales</taxon>
        <taxon>Clavicipitaceae</taxon>
        <taxon>Pochonia</taxon>
    </lineage>
</organism>
<comment type="caution">
    <text evidence="2">The sequence shown here is derived from an EMBL/GenBank/DDBJ whole genome shotgun (WGS) entry which is preliminary data.</text>
</comment>
<accession>A0A219APE8</accession>
<protein>
    <submittedName>
        <fullName evidence="2">Zinc knuckle domain-containing protein</fullName>
    </submittedName>
</protein>
<feature type="compositionally biased region" description="Polar residues" evidence="1">
    <location>
        <begin position="262"/>
        <end position="271"/>
    </location>
</feature>
<feature type="compositionally biased region" description="Low complexity" evidence="1">
    <location>
        <begin position="97"/>
        <end position="108"/>
    </location>
</feature>
<dbReference type="RefSeq" id="XP_022285177.1">
    <property type="nucleotide sequence ID" value="XM_022429765.1"/>
</dbReference>
<dbReference type="Pfam" id="PF13917">
    <property type="entry name" value="zf-CCHC_3"/>
    <property type="match status" value="1"/>
</dbReference>
<dbReference type="KEGG" id="pchm:VFPPC_18109"/>
<gene>
    <name evidence="2" type="ORF">VFPPC_18109</name>
</gene>
<name>A0A219APE8_METCM</name>
<evidence type="ECO:0000256" key="1">
    <source>
        <dbReference type="SAM" id="MobiDB-lite"/>
    </source>
</evidence>
<keyword evidence="3" id="KW-1185">Reference proteome</keyword>
<dbReference type="OrthoDB" id="437973at2759"/>
<feature type="compositionally biased region" description="Basic and acidic residues" evidence="1">
    <location>
        <begin position="131"/>
        <end position="147"/>
    </location>
</feature>
<feature type="compositionally biased region" description="Basic and acidic residues" evidence="1">
    <location>
        <begin position="199"/>
        <end position="208"/>
    </location>
</feature>
<dbReference type="EMBL" id="LSBJ02000007">
    <property type="protein sequence ID" value="OWT42696.1"/>
    <property type="molecule type" value="Genomic_DNA"/>
</dbReference>
<dbReference type="STRING" id="1380566.A0A219APE8"/>
<feature type="compositionally biased region" description="Basic and acidic residues" evidence="1">
    <location>
        <begin position="55"/>
        <end position="81"/>
    </location>
</feature>
<dbReference type="GeneID" id="33936974"/>
<feature type="compositionally biased region" description="Basic and acidic residues" evidence="1">
    <location>
        <begin position="219"/>
        <end position="247"/>
    </location>
</feature>
<feature type="compositionally biased region" description="Basic and acidic residues" evidence="1">
    <location>
        <begin position="158"/>
        <end position="190"/>
    </location>
</feature>
<feature type="region of interest" description="Disordered" evidence="1">
    <location>
        <begin position="19"/>
        <end position="271"/>
    </location>
</feature>
<dbReference type="Proteomes" id="UP000078397">
    <property type="component" value="Unassembled WGS sequence"/>
</dbReference>
<proteinExistence type="predicted"/>
<dbReference type="AlphaFoldDB" id="A0A219APE8"/>
<feature type="compositionally biased region" description="Low complexity" evidence="1">
    <location>
        <begin position="251"/>
        <end position="260"/>
    </location>
</feature>
<sequence>MLTKLKTLTSLARHYSYECKASSQERPYVSRPSRSQQLRNPKLLPKLTSDTPNPLEKKAGVADEVLQKREAERAKQEARDDSENESLPPSPKRRRSASSASVSTISTDASRRSRSPARDSRSPPPQRRRRSPDIDEEQGRQSVERSLSRSPPPVKRAGRSESRDSHSPRHAPQERRYRDREDVGDAESRPRRSRPNSPPRHDAQEQRRRVSYASQSPEPDERRPPRGYDHRARDRRNNHERRRDTGRPRPRSLSPFSRRLAMTQSMNRGGR</sequence>